<dbReference type="Ensembl" id="ENSDLAT00005085487.1">
    <property type="protein sequence ID" value="ENSDLAP00005068830.1"/>
    <property type="gene ID" value="ENSDLAG00005033787.1"/>
</dbReference>
<dbReference type="SMART" id="SM00082">
    <property type="entry name" value="LRRCT"/>
    <property type="match status" value="1"/>
</dbReference>
<dbReference type="Gene3D" id="3.80.10.10">
    <property type="entry name" value="Ribonuclease Inhibitor"/>
    <property type="match status" value="3"/>
</dbReference>
<dbReference type="InterPro" id="IPR003591">
    <property type="entry name" value="Leu-rich_rpt_typical-subtyp"/>
</dbReference>
<keyword evidence="3" id="KW-0677">Repeat</keyword>
<protein>
    <recommendedName>
        <fullName evidence="6">LRRCT domain-containing protein</fullName>
    </recommendedName>
</protein>
<dbReference type="SUPFAM" id="SSF52058">
    <property type="entry name" value="L domain-like"/>
    <property type="match status" value="1"/>
</dbReference>
<dbReference type="AlphaFoldDB" id="A0A8P4KES8"/>
<dbReference type="SMART" id="SM00369">
    <property type="entry name" value="LRR_TYP"/>
    <property type="match status" value="12"/>
</dbReference>
<feature type="signal peptide" evidence="5">
    <location>
        <begin position="1"/>
        <end position="21"/>
    </location>
</feature>
<dbReference type="PROSITE" id="PS51450">
    <property type="entry name" value="LRR"/>
    <property type="match status" value="3"/>
</dbReference>
<dbReference type="PANTHER" id="PTHR45842">
    <property type="entry name" value="SYNAPTIC ADHESION-LIKE MOLECULE SALM"/>
    <property type="match status" value="1"/>
</dbReference>
<evidence type="ECO:0000313" key="8">
    <source>
        <dbReference type="Proteomes" id="UP000694389"/>
    </source>
</evidence>
<reference evidence="7" key="1">
    <citation type="submission" date="2025-08" db="UniProtKB">
        <authorList>
            <consortium name="Ensembl"/>
        </authorList>
    </citation>
    <scope>IDENTIFICATION</scope>
</reference>
<evidence type="ECO:0000256" key="5">
    <source>
        <dbReference type="SAM" id="SignalP"/>
    </source>
</evidence>
<organism evidence="7 8">
    <name type="scientific">Dicentrarchus labrax</name>
    <name type="common">European seabass</name>
    <name type="synonym">Morone labrax</name>
    <dbReference type="NCBI Taxonomy" id="13489"/>
    <lineage>
        <taxon>Eukaryota</taxon>
        <taxon>Metazoa</taxon>
        <taxon>Chordata</taxon>
        <taxon>Craniata</taxon>
        <taxon>Vertebrata</taxon>
        <taxon>Euteleostomi</taxon>
        <taxon>Actinopterygii</taxon>
        <taxon>Neopterygii</taxon>
        <taxon>Teleostei</taxon>
        <taxon>Neoteleostei</taxon>
        <taxon>Acanthomorphata</taxon>
        <taxon>Eupercaria</taxon>
        <taxon>Moronidae</taxon>
        <taxon>Dicentrarchus</taxon>
    </lineage>
</organism>
<keyword evidence="1" id="KW-0433">Leucine-rich repeat</keyword>
<feature type="domain" description="LRRCT" evidence="6">
    <location>
        <begin position="375"/>
        <end position="427"/>
    </location>
</feature>
<dbReference type="Pfam" id="PF13855">
    <property type="entry name" value="LRR_8"/>
    <property type="match status" value="4"/>
</dbReference>
<dbReference type="SMART" id="SM00364">
    <property type="entry name" value="LRR_BAC"/>
    <property type="match status" value="6"/>
</dbReference>
<dbReference type="FunFam" id="3.80.10.10:FF:001360">
    <property type="entry name" value="Uncharacterized protein"/>
    <property type="match status" value="1"/>
</dbReference>
<evidence type="ECO:0000256" key="1">
    <source>
        <dbReference type="ARBA" id="ARBA00022614"/>
    </source>
</evidence>
<keyword evidence="4" id="KW-0325">Glycoprotein</keyword>
<dbReference type="GeneTree" id="ENSGT00940000166731"/>
<evidence type="ECO:0000313" key="7">
    <source>
        <dbReference type="Ensembl" id="ENSDLAP00005068830.1"/>
    </source>
</evidence>
<reference evidence="7" key="2">
    <citation type="submission" date="2025-09" db="UniProtKB">
        <authorList>
            <consortium name="Ensembl"/>
        </authorList>
    </citation>
    <scope>IDENTIFICATION</scope>
</reference>
<sequence length="494" mass="56038">MDKDRSLILFLVLLLCHKGNTDIQTSCPYKCQCFTPVQVLCADAGMSSLPRNTSRQVKDFIIMSSSLAYLFSHTLEESPQLTKLIFLNNALRSIHSKSFEHLAKLQELEISGNPGLEDLYVGTFAKQGNLTKLVLNFNRFKTVLPGMFDSLKQLETLQMKGNIISDLPTFLFLNLHNLRVLDLSQNHILASDTFHNISQLTELHLEGNTISELADGIFFMLTELKVLNLRGNLLTTFSDKVFGFEATNLKELNLKGNRLTELSSLSSLTFLTDLILSCNQLSTLPQDIIRNVTVLENLDLSENQLTSLPEMIFHGLFSIKAIHLNNNNLTNVDAKLFEDQLLIQQLYLSENQLETLPPGLLDPFVLQHTVRLHGNPWKCDCHMWYLHDWVLRNSQDIEMLERMLCESPGYLSRLPVVSIDKDQLLCRLSKDEMPDVTRCSQEASNDTVIIKCKVDKCSPLTVKVQFQEDDGGIKEHILKNSHCSNETMIKSPIQ</sequence>
<evidence type="ECO:0000256" key="4">
    <source>
        <dbReference type="ARBA" id="ARBA00023180"/>
    </source>
</evidence>
<keyword evidence="2 5" id="KW-0732">Signal</keyword>
<feature type="chain" id="PRO_5035799762" description="LRRCT domain-containing protein" evidence="5">
    <location>
        <begin position="22"/>
        <end position="494"/>
    </location>
</feature>
<name>A0A8P4KES8_DICLA</name>
<dbReference type="PANTHER" id="PTHR45842:SF12">
    <property type="entry name" value="KEKKON 5, ISOFORM A"/>
    <property type="match status" value="1"/>
</dbReference>
<proteinExistence type="predicted"/>
<dbReference type="Proteomes" id="UP000694389">
    <property type="component" value="Unassembled WGS sequence"/>
</dbReference>
<dbReference type="FunFam" id="3.80.10.10:FF:000770">
    <property type="entry name" value="Uncharacterized protein"/>
    <property type="match status" value="1"/>
</dbReference>
<evidence type="ECO:0000256" key="3">
    <source>
        <dbReference type="ARBA" id="ARBA00022737"/>
    </source>
</evidence>
<dbReference type="InterPro" id="IPR050467">
    <property type="entry name" value="LRFN"/>
</dbReference>
<accession>A0A8P4KES8</accession>
<evidence type="ECO:0000259" key="6">
    <source>
        <dbReference type="SMART" id="SM00082"/>
    </source>
</evidence>
<keyword evidence="8" id="KW-1185">Reference proteome</keyword>
<dbReference type="SMART" id="SM00365">
    <property type="entry name" value="LRR_SD22"/>
    <property type="match status" value="5"/>
</dbReference>
<dbReference type="InterPro" id="IPR001611">
    <property type="entry name" value="Leu-rich_rpt"/>
</dbReference>
<evidence type="ECO:0000256" key="2">
    <source>
        <dbReference type="ARBA" id="ARBA00022729"/>
    </source>
</evidence>
<dbReference type="InterPro" id="IPR000483">
    <property type="entry name" value="Cys-rich_flank_reg_C"/>
</dbReference>
<dbReference type="InterPro" id="IPR032675">
    <property type="entry name" value="LRR_dom_sf"/>
</dbReference>